<dbReference type="GO" id="GO:0016787">
    <property type="term" value="F:hydrolase activity"/>
    <property type="evidence" value="ECO:0007669"/>
    <property type="project" value="InterPro"/>
</dbReference>
<evidence type="ECO:0000256" key="1">
    <source>
        <dbReference type="ARBA" id="ARBA00001974"/>
    </source>
</evidence>
<dbReference type="SUPFAM" id="SSF52799">
    <property type="entry name" value="(Phosphotyrosine protein) phosphatases II"/>
    <property type="match status" value="1"/>
</dbReference>
<accession>A0A1D3JV09</accession>
<keyword evidence="6" id="KW-0560">Oxidoreductase</keyword>
<name>A0A1D3JV09_PSEVE</name>
<dbReference type="RefSeq" id="WP_017847581.1">
    <property type="nucleotide sequence ID" value="NZ_AOUH01000022.1"/>
</dbReference>
<dbReference type="AlphaFoldDB" id="A0A1D3JV09"/>
<dbReference type="PROSITE" id="PS50206">
    <property type="entry name" value="RHODANESE_3"/>
    <property type="match status" value="1"/>
</dbReference>
<evidence type="ECO:0000313" key="9">
    <source>
        <dbReference type="Proteomes" id="UP000245431"/>
    </source>
</evidence>
<evidence type="ECO:0000256" key="5">
    <source>
        <dbReference type="ARBA" id="ARBA00022946"/>
    </source>
</evidence>
<dbReference type="InterPro" id="IPR005939">
    <property type="entry name" value="BLH_phosphatase-like"/>
</dbReference>
<dbReference type="InterPro" id="IPR029021">
    <property type="entry name" value="Prot-tyrosine_phosphatase-like"/>
</dbReference>
<dbReference type="InterPro" id="IPR001763">
    <property type="entry name" value="Rhodanese-like_dom"/>
</dbReference>
<dbReference type="InterPro" id="IPR015904">
    <property type="entry name" value="Sulphide_quinone_reductase"/>
</dbReference>
<dbReference type="Pfam" id="PF07992">
    <property type="entry name" value="Pyr_redox_2"/>
    <property type="match status" value="1"/>
</dbReference>
<dbReference type="InterPro" id="IPR023753">
    <property type="entry name" value="FAD/NAD-binding_dom"/>
</dbReference>
<dbReference type="GO" id="GO:0071949">
    <property type="term" value="F:FAD binding"/>
    <property type="evidence" value="ECO:0007669"/>
    <property type="project" value="TreeGrafter"/>
</dbReference>
<evidence type="ECO:0000259" key="7">
    <source>
        <dbReference type="PROSITE" id="PS50206"/>
    </source>
</evidence>
<dbReference type="GO" id="GO:0070224">
    <property type="term" value="F:sulfide:quinone oxidoreductase activity"/>
    <property type="evidence" value="ECO:0007669"/>
    <property type="project" value="TreeGrafter"/>
</dbReference>
<dbReference type="Pfam" id="PF04273">
    <property type="entry name" value="BLH_phosphatase"/>
    <property type="match status" value="1"/>
</dbReference>
<evidence type="ECO:0000256" key="4">
    <source>
        <dbReference type="ARBA" id="ARBA00022827"/>
    </source>
</evidence>
<evidence type="ECO:0000256" key="3">
    <source>
        <dbReference type="ARBA" id="ARBA00022719"/>
    </source>
</evidence>
<evidence type="ECO:0000256" key="2">
    <source>
        <dbReference type="ARBA" id="ARBA00022630"/>
    </source>
</evidence>
<dbReference type="PANTHER" id="PTHR10632">
    <property type="entry name" value="SULFIDE:QUINONE OXIDOREDUCTASE"/>
    <property type="match status" value="1"/>
</dbReference>
<sequence>MDIRRLAPALSVSEQIFPSQLAELKAAGFRAVICNRPDGEGSDQPLFAEIKRAADAVGIEAHYLPAESGKVTDEQGIAFGELLETLPKPVLAYCRSGMRSTTMWALSQAGQHDLPHIVESAKKAGFDMKGVIRRIANQGRTPVEVAEAQHTVVIIGAGAAGIATASSLLARAPGLDIAIVDPADVHYYQPGWTLVGGGVFDARQTAHTMGTTLPRGVHWIKAAVAAFEPERNAVILDGCRVVKYEQLIVCPGLKLDWHAIEGLSETLGRNGVTSNYLYHLAPYTWEKVQQLRGGRAIFTQPPMPIKCAGAPQKAMYLSADHWKRSGVLDAVEIEFYSAGAVLFGVPDYVPALMEYVTAYGIDLNFGNTLTRVDGPARTATFSGVNPDGSPRVLTREFDLLHVVPPQVAPDFIRVSPLADAAGWIDVDPATLRHKTFANIHALGDAANTSNAKTAAAARKQAPVVAHNVLAAMGKANGCAQYDGYGSCPLTVERGKIVLAEFTYGGKVAPSFPSWLIDGTRPSRLAWLLKERILPPLYWKGMLKGREWLAKPELTDQ</sequence>
<dbReference type="FunFam" id="3.50.50.60:FF:000034">
    <property type="entry name" value="sulfide:quinone oxidoreductase, mitochondrial"/>
    <property type="match status" value="1"/>
</dbReference>
<dbReference type="EMBL" id="LT599583">
    <property type="protein sequence ID" value="SBW79939.1"/>
    <property type="molecule type" value="Genomic_DNA"/>
</dbReference>
<keyword evidence="4" id="KW-0274">FAD</keyword>
<reference evidence="9" key="1">
    <citation type="submission" date="2016-07" db="EMBL/GenBank/DDBJ databases">
        <authorList>
            <person name="Florea S."/>
            <person name="Webb J.S."/>
            <person name="Jaromczyk J."/>
            <person name="Schardl C.L."/>
        </authorList>
    </citation>
    <scope>NUCLEOTIDE SEQUENCE [LARGE SCALE GENOMIC DNA]</scope>
    <source>
        <strain evidence="9">1YdBTEX2</strain>
    </source>
</reference>
<proteinExistence type="predicted"/>
<dbReference type="Proteomes" id="UP000245431">
    <property type="component" value="Chromosome PVE_r1"/>
</dbReference>
<feature type="domain" description="Rhodanese" evidence="7">
    <location>
        <begin position="88"/>
        <end position="144"/>
    </location>
</feature>
<dbReference type="PANTHER" id="PTHR10632:SF2">
    <property type="entry name" value="SULFIDE:QUINONE OXIDOREDUCTASE, MITOCHONDRIAL"/>
    <property type="match status" value="1"/>
</dbReference>
<dbReference type="NCBIfam" id="TIGR01244">
    <property type="entry name" value="TIGR01244 family sulfur transferase"/>
    <property type="match status" value="1"/>
</dbReference>
<dbReference type="Gene3D" id="3.50.50.60">
    <property type="entry name" value="FAD/NAD(P)-binding domain"/>
    <property type="match status" value="2"/>
</dbReference>
<dbReference type="GO" id="GO:0048038">
    <property type="term" value="F:quinone binding"/>
    <property type="evidence" value="ECO:0007669"/>
    <property type="project" value="UniProtKB-KW"/>
</dbReference>
<dbReference type="InterPro" id="IPR036188">
    <property type="entry name" value="FAD/NAD-bd_sf"/>
</dbReference>
<gene>
    <name evidence="8" type="ORF">PVE_R1G2053</name>
</gene>
<keyword evidence="2" id="KW-0285">Flavoprotein</keyword>
<dbReference type="CDD" id="cd14503">
    <property type="entry name" value="PTP-bact"/>
    <property type="match status" value="1"/>
</dbReference>
<organism evidence="8 9">
    <name type="scientific">Pseudomonas veronii 1YdBTEX2</name>
    <dbReference type="NCBI Taxonomy" id="1295141"/>
    <lineage>
        <taxon>Bacteria</taxon>
        <taxon>Pseudomonadati</taxon>
        <taxon>Pseudomonadota</taxon>
        <taxon>Gammaproteobacteria</taxon>
        <taxon>Pseudomonadales</taxon>
        <taxon>Pseudomonadaceae</taxon>
        <taxon>Pseudomonas</taxon>
    </lineage>
</organism>
<dbReference type="GO" id="GO:0070221">
    <property type="term" value="P:sulfide oxidation, using sulfide:quinone oxidoreductase"/>
    <property type="evidence" value="ECO:0007669"/>
    <property type="project" value="TreeGrafter"/>
</dbReference>
<keyword evidence="3" id="KW-0874">Quinone</keyword>
<dbReference type="SUPFAM" id="SSF51905">
    <property type="entry name" value="FAD/NAD(P)-binding domain"/>
    <property type="match status" value="1"/>
</dbReference>
<comment type="cofactor">
    <cofactor evidence="1">
        <name>FAD</name>
        <dbReference type="ChEBI" id="CHEBI:57692"/>
    </cofactor>
</comment>
<evidence type="ECO:0000313" key="8">
    <source>
        <dbReference type="EMBL" id="SBW79939.1"/>
    </source>
</evidence>
<keyword evidence="5" id="KW-0809">Transit peptide</keyword>
<evidence type="ECO:0000256" key="6">
    <source>
        <dbReference type="ARBA" id="ARBA00023002"/>
    </source>
</evidence>
<protein>
    <submittedName>
        <fullName evidence="8">NAD(FAD)-dependent dehydrogenase</fullName>
    </submittedName>
</protein>
<dbReference type="Gene3D" id="3.90.190.10">
    <property type="entry name" value="Protein tyrosine phosphatase superfamily"/>
    <property type="match status" value="1"/>
</dbReference>